<name>A0ABV3X813_9FIRM</name>
<proteinExistence type="predicted"/>
<dbReference type="EMBL" id="JARVLH010000011">
    <property type="protein sequence ID" value="MEX5286334.1"/>
    <property type="molecule type" value="Genomic_DNA"/>
</dbReference>
<keyword evidence="3" id="KW-1185">Reference proteome</keyword>
<organism evidence="2 3">
    <name type="scientific">Selenomonas sputigena</name>
    <dbReference type="NCBI Taxonomy" id="69823"/>
    <lineage>
        <taxon>Bacteria</taxon>
        <taxon>Bacillati</taxon>
        <taxon>Bacillota</taxon>
        <taxon>Negativicutes</taxon>
        <taxon>Selenomonadales</taxon>
        <taxon>Selenomonadaceae</taxon>
        <taxon>Selenomonas</taxon>
    </lineage>
</organism>
<evidence type="ECO:0000313" key="3">
    <source>
        <dbReference type="Proteomes" id="UP001559623"/>
    </source>
</evidence>
<dbReference type="RefSeq" id="WP_368848051.1">
    <property type="nucleotide sequence ID" value="NZ_CP194411.1"/>
</dbReference>
<dbReference type="PANTHER" id="PTHR30304">
    <property type="entry name" value="D-TAGATOSE-1,6-BISPHOSPHATE ALDOLASE"/>
    <property type="match status" value="1"/>
</dbReference>
<reference evidence="2 3" key="1">
    <citation type="submission" date="2023-04" db="EMBL/GenBank/DDBJ databases">
        <title>Genome Sequence of Selenomonas sputigena ATCC 33150.</title>
        <authorList>
            <person name="Miller D.P."/>
            <person name="Anvari S."/>
            <person name="Polson S.W."/>
            <person name="Macdonald M."/>
            <person name="Mcdowell J.V."/>
        </authorList>
    </citation>
    <scope>NUCLEOTIDE SEQUENCE [LARGE SCALE GENOMIC DNA]</scope>
    <source>
        <strain evidence="2 3">ATCC 33150</strain>
    </source>
</reference>
<gene>
    <name evidence="2" type="ORF">QCO44_12010</name>
</gene>
<dbReference type="PANTHER" id="PTHR30304:SF0">
    <property type="entry name" value="D-TAGATOSE-1,6-BISPHOSPHATE ALDOLASE SUBUNIT GATY-RELATED"/>
    <property type="match status" value="1"/>
</dbReference>
<sequence>MLVDMKGILSGMEEKHTAVGSFNAPNLETVLGVVEAAERVGCPVILMHAQVHEALIPLETIAPILLHAAKQAAVPVCVHLDHGETLEYIQKAIDLGFTSVMYDGSRLPYEENLARTKKVAGVAHAAGVSLEAELGVIARDTEEPIGRCTDPEAAAAFAEAVPLEALAYAFGTAHGIYKDPPKLDFLRLEDIHAKTTVPLVMHGGSGISFDDYRHAIQCGIRKINYYTYMAKAAGEAVRECLAKTEGVAYYHEVVSWGRTAISAHVEKVLRAFNEKAEQ</sequence>
<dbReference type="Gene3D" id="3.20.20.70">
    <property type="entry name" value="Aldolase class I"/>
    <property type="match status" value="1"/>
</dbReference>
<evidence type="ECO:0000256" key="1">
    <source>
        <dbReference type="ARBA" id="ARBA00001947"/>
    </source>
</evidence>
<protein>
    <submittedName>
        <fullName evidence="2">Class II fructose-bisphosphate aldolase</fullName>
    </submittedName>
</protein>
<accession>A0ABV3X813</accession>
<dbReference type="PIRSF" id="PIRSF001359">
    <property type="entry name" value="F_bP_aldolase_II"/>
    <property type="match status" value="1"/>
</dbReference>
<dbReference type="InterPro" id="IPR050246">
    <property type="entry name" value="Class_II_FBP_aldolase"/>
</dbReference>
<dbReference type="InterPro" id="IPR000771">
    <property type="entry name" value="FBA_II"/>
</dbReference>
<dbReference type="SUPFAM" id="SSF51569">
    <property type="entry name" value="Aldolase"/>
    <property type="match status" value="1"/>
</dbReference>
<dbReference type="InterPro" id="IPR013785">
    <property type="entry name" value="Aldolase_TIM"/>
</dbReference>
<dbReference type="Proteomes" id="UP001559623">
    <property type="component" value="Unassembled WGS sequence"/>
</dbReference>
<dbReference type="Pfam" id="PF01116">
    <property type="entry name" value="F_bP_aldolase"/>
    <property type="match status" value="1"/>
</dbReference>
<dbReference type="CDD" id="cd00947">
    <property type="entry name" value="TBP_aldolase_IIB"/>
    <property type="match status" value="1"/>
</dbReference>
<evidence type="ECO:0000313" key="2">
    <source>
        <dbReference type="EMBL" id="MEX5286334.1"/>
    </source>
</evidence>
<comment type="cofactor">
    <cofactor evidence="1">
        <name>Zn(2+)</name>
        <dbReference type="ChEBI" id="CHEBI:29105"/>
    </cofactor>
</comment>
<comment type="caution">
    <text evidence="2">The sequence shown here is derived from an EMBL/GenBank/DDBJ whole genome shotgun (WGS) entry which is preliminary data.</text>
</comment>